<dbReference type="Proteomes" id="UP000195402">
    <property type="component" value="Unassembled WGS sequence"/>
</dbReference>
<sequence length="95" mass="10749">MISDTEKNLNMMFLKCQECGSFQWLDEAALESASAVGSSSTPKQCKILGCFECGEKDYWKNNCPWVGAPCRNEDCKGTREVKTSKWESYEGVKYI</sequence>
<keyword evidence="2" id="KW-1185">Reference proteome</keyword>
<gene>
    <name evidence="1" type="ORF">BVC80_7675g1</name>
</gene>
<evidence type="ECO:0000313" key="2">
    <source>
        <dbReference type="Proteomes" id="UP000195402"/>
    </source>
</evidence>
<name>A0A200R9F8_MACCD</name>
<accession>A0A200R9F8</accession>
<evidence type="ECO:0000313" key="1">
    <source>
        <dbReference type="EMBL" id="OVA19364.1"/>
    </source>
</evidence>
<comment type="caution">
    <text evidence="1">The sequence shown here is derived from an EMBL/GenBank/DDBJ whole genome shotgun (WGS) entry which is preliminary data.</text>
</comment>
<dbReference type="AlphaFoldDB" id="A0A200R9F8"/>
<protein>
    <recommendedName>
        <fullName evidence="3">Zinc finger protein</fullName>
    </recommendedName>
</protein>
<dbReference type="InParanoid" id="A0A200R9F8"/>
<reference evidence="1 2" key="1">
    <citation type="journal article" date="2017" name="Mol. Plant">
        <title>The Genome of Medicinal Plant Macleaya cordata Provides New Insights into Benzylisoquinoline Alkaloids Metabolism.</title>
        <authorList>
            <person name="Liu X."/>
            <person name="Liu Y."/>
            <person name="Huang P."/>
            <person name="Ma Y."/>
            <person name="Qing Z."/>
            <person name="Tang Q."/>
            <person name="Cao H."/>
            <person name="Cheng P."/>
            <person name="Zheng Y."/>
            <person name="Yuan Z."/>
            <person name="Zhou Y."/>
            <person name="Liu J."/>
            <person name="Tang Z."/>
            <person name="Zhuo Y."/>
            <person name="Zhang Y."/>
            <person name="Yu L."/>
            <person name="Huang J."/>
            <person name="Yang P."/>
            <person name="Peng Q."/>
            <person name="Zhang J."/>
            <person name="Jiang W."/>
            <person name="Zhang Z."/>
            <person name="Lin K."/>
            <person name="Ro D.K."/>
            <person name="Chen X."/>
            <person name="Xiong X."/>
            <person name="Shang Y."/>
            <person name="Huang S."/>
            <person name="Zeng J."/>
        </authorList>
    </citation>
    <scope>NUCLEOTIDE SEQUENCE [LARGE SCALE GENOMIC DNA]</scope>
    <source>
        <strain evidence="2">cv. BLH2017</strain>
        <tissue evidence="1">Root</tissue>
    </source>
</reference>
<organism evidence="1 2">
    <name type="scientific">Macleaya cordata</name>
    <name type="common">Five-seeded plume-poppy</name>
    <name type="synonym">Bocconia cordata</name>
    <dbReference type="NCBI Taxonomy" id="56857"/>
    <lineage>
        <taxon>Eukaryota</taxon>
        <taxon>Viridiplantae</taxon>
        <taxon>Streptophyta</taxon>
        <taxon>Embryophyta</taxon>
        <taxon>Tracheophyta</taxon>
        <taxon>Spermatophyta</taxon>
        <taxon>Magnoliopsida</taxon>
        <taxon>Ranunculales</taxon>
        <taxon>Papaveraceae</taxon>
        <taxon>Papaveroideae</taxon>
        <taxon>Macleaya</taxon>
    </lineage>
</organism>
<evidence type="ECO:0008006" key="3">
    <source>
        <dbReference type="Google" id="ProtNLM"/>
    </source>
</evidence>
<dbReference type="EMBL" id="MVGT01000203">
    <property type="protein sequence ID" value="OVA19364.1"/>
    <property type="molecule type" value="Genomic_DNA"/>
</dbReference>
<proteinExistence type="predicted"/>